<feature type="transmembrane region" description="Helical" evidence="2">
    <location>
        <begin position="137"/>
        <end position="155"/>
    </location>
</feature>
<gene>
    <name evidence="4" type="ORF">H9914_08065</name>
</gene>
<reference evidence="4" key="1">
    <citation type="journal article" date="2021" name="PeerJ">
        <title>Extensive microbial diversity within the chicken gut microbiome revealed by metagenomics and culture.</title>
        <authorList>
            <person name="Gilroy R."/>
            <person name="Ravi A."/>
            <person name="Getino M."/>
            <person name="Pursley I."/>
            <person name="Horton D.L."/>
            <person name="Alikhan N.F."/>
            <person name="Baker D."/>
            <person name="Gharbi K."/>
            <person name="Hall N."/>
            <person name="Watson M."/>
            <person name="Adriaenssens E.M."/>
            <person name="Foster-Nyarko E."/>
            <person name="Jarju S."/>
            <person name="Secka A."/>
            <person name="Antonio M."/>
            <person name="Oren A."/>
            <person name="Chaudhuri R.R."/>
            <person name="La Ragione R."/>
            <person name="Hildebrand F."/>
            <person name="Pallen M.J."/>
        </authorList>
    </citation>
    <scope>NUCLEOTIDE SEQUENCE</scope>
    <source>
        <strain evidence="4">ChiBcec6-4105</strain>
    </source>
</reference>
<feature type="domain" description="Transglutaminase-like" evidence="3">
    <location>
        <begin position="514"/>
        <end position="590"/>
    </location>
</feature>
<feature type="transmembrane region" description="Helical" evidence="2">
    <location>
        <begin position="21"/>
        <end position="43"/>
    </location>
</feature>
<name>A0A9D2TWE9_9FIRM</name>
<feature type="transmembrane region" description="Helical" evidence="2">
    <location>
        <begin position="162"/>
        <end position="178"/>
    </location>
</feature>
<feature type="transmembrane region" description="Helical" evidence="2">
    <location>
        <begin position="209"/>
        <end position="237"/>
    </location>
</feature>
<dbReference type="SMART" id="SM00460">
    <property type="entry name" value="TGc"/>
    <property type="match status" value="1"/>
</dbReference>
<feature type="compositionally biased region" description="Polar residues" evidence="1">
    <location>
        <begin position="589"/>
        <end position="600"/>
    </location>
</feature>
<keyword evidence="2" id="KW-0812">Transmembrane</keyword>
<keyword evidence="2" id="KW-0472">Membrane</keyword>
<feature type="region of interest" description="Disordered" evidence="1">
    <location>
        <begin position="588"/>
        <end position="631"/>
    </location>
</feature>
<dbReference type="EMBL" id="DWUY01000183">
    <property type="protein sequence ID" value="HJD28930.1"/>
    <property type="molecule type" value="Genomic_DNA"/>
</dbReference>
<dbReference type="PANTHER" id="PTHR42736">
    <property type="entry name" value="PROTEIN-GLUTAMINE GAMMA-GLUTAMYLTRANSFERASE"/>
    <property type="match status" value="1"/>
</dbReference>
<accession>A0A9D2TWE9</accession>
<dbReference type="PANTHER" id="PTHR42736:SF1">
    <property type="entry name" value="PROTEIN-GLUTAMINE GAMMA-GLUTAMYLTRANSFERASE"/>
    <property type="match status" value="1"/>
</dbReference>
<dbReference type="AlphaFoldDB" id="A0A9D2TWE9"/>
<feature type="transmembrane region" description="Helical" evidence="2">
    <location>
        <begin position="81"/>
        <end position="99"/>
    </location>
</feature>
<protein>
    <submittedName>
        <fullName evidence="4">Transglutaminase-like domain-containing protein</fullName>
    </submittedName>
</protein>
<feature type="transmembrane region" description="Helical" evidence="2">
    <location>
        <begin position="648"/>
        <end position="670"/>
    </location>
</feature>
<evidence type="ECO:0000256" key="2">
    <source>
        <dbReference type="SAM" id="Phobius"/>
    </source>
</evidence>
<dbReference type="InterPro" id="IPR052901">
    <property type="entry name" value="Bact_TGase-like"/>
</dbReference>
<evidence type="ECO:0000313" key="4">
    <source>
        <dbReference type="EMBL" id="HJD28930.1"/>
    </source>
</evidence>
<dbReference type="Pfam" id="PF01841">
    <property type="entry name" value="Transglut_core"/>
    <property type="match status" value="1"/>
</dbReference>
<proteinExistence type="predicted"/>
<dbReference type="Proteomes" id="UP000823892">
    <property type="component" value="Unassembled WGS sequence"/>
</dbReference>
<feature type="transmembrane region" description="Helical" evidence="2">
    <location>
        <begin position="55"/>
        <end position="74"/>
    </location>
</feature>
<reference evidence="4" key="2">
    <citation type="submission" date="2021-04" db="EMBL/GenBank/DDBJ databases">
        <authorList>
            <person name="Gilroy R."/>
        </authorList>
    </citation>
    <scope>NUCLEOTIDE SEQUENCE</scope>
    <source>
        <strain evidence="4">ChiBcec6-4105</strain>
    </source>
</reference>
<dbReference type="InterPro" id="IPR002931">
    <property type="entry name" value="Transglutaminase-like"/>
</dbReference>
<evidence type="ECO:0000313" key="5">
    <source>
        <dbReference type="Proteomes" id="UP000823892"/>
    </source>
</evidence>
<dbReference type="Gene3D" id="3.10.620.30">
    <property type="match status" value="1"/>
</dbReference>
<evidence type="ECO:0000256" key="1">
    <source>
        <dbReference type="SAM" id="MobiDB-lite"/>
    </source>
</evidence>
<feature type="transmembrane region" description="Helical" evidence="2">
    <location>
        <begin position="184"/>
        <end position="202"/>
    </location>
</feature>
<sequence length="779" mass="87722">MKKTHNFQFAVQREGSGHNTSATRMGTFCSFLLFLFACGSYLLNFSLIFHPGFSIISTIGLCGIPAVFGTFLFALRQKKRFSYFFFGALGILLLVLYLFREDFFRQFFSAAAALEKLVNTAYSLSIFPGYTDRVKDKWILCFFLTSLYMLLVLLSMLWKKRLLFVLLLGFPGLVSYLLEVSVPATLFVLPLGAFILWRGALWPQSVSRLWLLAVPFQGILFLTAACIFTPLFSPWIFQASESLSACINTAGNRLLSGGETNPAPSTDREETDGPGAFSYEAQTDSQQITNSPPSYTSQIVLSVSIDGEVSQPLYLRGFIGADYEDYQWTPPLDEEWYSYAGDRGISRQLADGVFSLPLFGIPEEDRLSISIGFSHAPDFTYLPLVSVSSNVTFSESNVLQDQTSLKLSGRCFPLTLDRLSEISPGNFYQGNLDLAKAYEAFCRERYTFWDEDPPEALAEELRQLPVYASISEVPSDEEIQKAAEEIQNFLWEHASYSLSLEPFSQNIPLSQELLYEQKRGFCIHFATVGTQLFRMYGIPARYVTGYSVLPDMLRIDPQMGYTAQVPDSRAHAWVEVYTQSAGWIPVEVTPSSRQSAPQTEETNETVPRDIPGEETPAEDTSRENGATAGKEEKAPGILDTLIQIGKSLFIAIIVLGALVLLLLFVHRLLFLFRLGYFAGSPTQAYLTVFKNLIRLWELEFSIEITAATDREYFRLLSEKLPDPLKEEFTALYTEAEISAYGQKKTSPAQLGNLRRYYLRQRKTFIARKKGLKKILSLLP</sequence>
<dbReference type="SUPFAM" id="SSF54001">
    <property type="entry name" value="Cysteine proteinases"/>
    <property type="match status" value="1"/>
</dbReference>
<dbReference type="InterPro" id="IPR038765">
    <property type="entry name" value="Papain-like_cys_pep_sf"/>
</dbReference>
<evidence type="ECO:0000259" key="3">
    <source>
        <dbReference type="SMART" id="SM00460"/>
    </source>
</evidence>
<comment type="caution">
    <text evidence="4">The sequence shown here is derived from an EMBL/GenBank/DDBJ whole genome shotgun (WGS) entry which is preliminary data.</text>
</comment>
<organism evidence="4 5">
    <name type="scientific">Candidatus Blautia avicola</name>
    <dbReference type="NCBI Taxonomy" id="2838483"/>
    <lineage>
        <taxon>Bacteria</taxon>
        <taxon>Bacillati</taxon>
        <taxon>Bacillota</taxon>
        <taxon>Clostridia</taxon>
        <taxon>Lachnospirales</taxon>
        <taxon>Lachnospiraceae</taxon>
        <taxon>Blautia</taxon>
    </lineage>
</organism>
<keyword evidence="2" id="KW-1133">Transmembrane helix</keyword>